<protein>
    <submittedName>
        <fullName evidence="1">Uncharacterized protein</fullName>
    </submittedName>
</protein>
<dbReference type="AlphaFoldDB" id="A0A1Q4UXS3"/>
<dbReference type="EMBL" id="LFBV01000013">
    <property type="protein sequence ID" value="OKH90345.1"/>
    <property type="molecule type" value="Genomic_DNA"/>
</dbReference>
<name>A0A1Q4UXS3_9ACTN</name>
<accession>A0A1Q4UXS3</accession>
<evidence type="ECO:0000313" key="2">
    <source>
        <dbReference type="Proteomes" id="UP000186455"/>
    </source>
</evidence>
<keyword evidence="2" id="KW-1185">Reference proteome</keyword>
<reference evidence="1 2" key="1">
    <citation type="submission" date="2015-06" db="EMBL/GenBank/DDBJ databases">
        <title>Cloning and characterization of the uncialamcin biosynthetic gene cluster.</title>
        <authorList>
            <person name="Yan X."/>
            <person name="Huang T."/>
            <person name="Ge H."/>
            <person name="Shen B."/>
        </authorList>
    </citation>
    <scope>NUCLEOTIDE SEQUENCE [LARGE SCALE GENOMIC DNA]</scope>
    <source>
        <strain evidence="1 2">DCA2648</strain>
    </source>
</reference>
<dbReference type="STRING" id="1048205.AB852_36330"/>
<comment type="caution">
    <text evidence="1">The sequence shown here is derived from an EMBL/GenBank/DDBJ whole genome shotgun (WGS) entry which is preliminary data.</text>
</comment>
<evidence type="ECO:0000313" key="1">
    <source>
        <dbReference type="EMBL" id="OKH90345.1"/>
    </source>
</evidence>
<sequence length="329" mass="35117">MENLTAGQKIDRAFEKLGKENSVGFELDLDTDVATLKSIDPAASPDDQIPDEFAELITAGKISVSVESKKPFAESGQKDFVGMAAKVSGADGELIEYRTVGDFTYARFDLAAFAKLSGSPAPSVDDMLPPGELAESRAAIEKALKGEWVKVSNKKLEEIQKEVMAEAPKEAAEPTLDAKTQKKLLDAVTGVLSSKVEFKTAEGKDGAERVTATASLRALVTAMVEEIRPLAKDLPPGVELPTAKELKELPTKKGSADFTLKNGELKEVSIDLSQLDKKLKGKKIDLVLRLTDAEKPEAPAGATELKLDEIMDSMFGGGAAGFPSEEFSG</sequence>
<proteinExistence type="predicted"/>
<organism evidence="1 2">
    <name type="scientific">Streptomyces uncialis</name>
    <dbReference type="NCBI Taxonomy" id="1048205"/>
    <lineage>
        <taxon>Bacteria</taxon>
        <taxon>Bacillati</taxon>
        <taxon>Actinomycetota</taxon>
        <taxon>Actinomycetes</taxon>
        <taxon>Kitasatosporales</taxon>
        <taxon>Streptomycetaceae</taxon>
        <taxon>Streptomyces</taxon>
    </lineage>
</organism>
<dbReference type="Proteomes" id="UP000186455">
    <property type="component" value="Unassembled WGS sequence"/>
</dbReference>
<gene>
    <name evidence="1" type="ORF">AB852_36330</name>
</gene>